<dbReference type="Proteomes" id="UP000241829">
    <property type="component" value="Chromosome"/>
</dbReference>
<gene>
    <name evidence="1" type="ORF">C7H73_03640</name>
</gene>
<proteinExistence type="predicted"/>
<dbReference type="OrthoDB" id="8912320at2"/>
<sequence length="252" mass="26480">MWLDTPLHQATGLQGFAPEQQLRLLPVVSQPGAGSVELEMLWQLCSALQRLSYTPVVLDGTAQESERAPGLLHLLDGLPWPGGQDAAPGAALAVVPAARGLARLARAPQAGQAALPLIAGLFRSYAVAVLYAGPELLAPLLRASHSVPLVMTGPGAQGMVASYRQLKHLALHAGLPRCTVASIRPPQVQTPGRQTAEALDTLQRSALSHLGLHLHTTAIAAGRAQDIQRLALQLLENACTMDPAPPLSDQSH</sequence>
<protein>
    <submittedName>
        <fullName evidence="1">Uncharacterized protein</fullName>
    </submittedName>
</protein>
<dbReference type="EMBL" id="CP027792">
    <property type="protein sequence ID" value="AVP56851.1"/>
    <property type="molecule type" value="Genomic_DNA"/>
</dbReference>
<evidence type="ECO:0000313" key="1">
    <source>
        <dbReference type="EMBL" id="AVP56851.1"/>
    </source>
</evidence>
<dbReference type="KEGG" id="melm:C7H73_03640"/>
<keyword evidence="2" id="KW-1185">Reference proteome</keyword>
<name>A0A2P1NIK0_9BURK</name>
<reference evidence="2" key="1">
    <citation type="submission" date="2018-03" db="EMBL/GenBank/DDBJ databases">
        <title>Genome sequencing of Melaminivora sp. strain SC2-7.</title>
        <authorList>
            <person name="Kim S.-J."/>
            <person name="Heo J."/>
            <person name="Ahn J.-H."/>
            <person name="Kwon S.-W."/>
        </authorList>
    </citation>
    <scope>NUCLEOTIDE SEQUENCE [LARGE SCALE GENOMIC DNA]</scope>
    <source>
        <strain evidence="2">SC2-7</strain>
    </source>
</reference>
<organism evidence="1 2">
    <name type="scientific">Pulveribacter suum</name>
    <dbReference type="NCBI Taxonomy" id="2116657"/>
    <lineage>
        <taxon>Bacteria</taxon>
        <taxon>Pseudomonadati</taxon>
        <taxon>Pseudomonadota</taxon>
        <taxon>Betaproteobacteria</taxon>
        <taxon>Burkholderiales</taxon>
        <taxon>Comamonadaceae</taxon>
        <taxon>Pulveribacter</taxon>
    </lineage>
</organism>
<accession>A0A2P1NIK0</accession>
<dbReference type="AlphaFoldDB" id="A0A2P1NIK0"/>
<evidence type="ECO:0000313" key="2">
    <source>
        <dbReference type="Proteomes" id="UP000241829"/>
    </source>
</evidence>
<dbReference type="RefSeq" id="WP_106845408.1">
    <property type="nucleotide sequence ID" value="NZ_CP027792.1"/>
</dbReference>